<dbReference type="Pfam" id="PF14524">
    <property type="entry name" value="Wzt_C"/>
    <property type="match status" value="1"/>
</dbReference>
<gene>
    <name evidence="2" type="ORF">KOY49_04750</name>
</gene>
<keyword evidence="3" id="KW-1185">Reference proteome</keyword>
<dbReference type="Proteomes" id="UP000677117">
    <property type="component" value="Chromosome"/>
</dbReference>
<proteinExistence type="predicted"/>
<dbReference type="AlphaFoldDB" id="A0A8F1MBN5"/>
<dbReference type="RefSeq" id="WP_376787543.1">
    <property type="nucleotide sequence ID" value="NZ_CP076459.1"/>
</dbReference>
<evidence type="ECO:0000313" key="2">
    <source>
        <dbReference type="EMBL" id="QWQ31862.1"/>
    </source>
</evidence>
<evidence type="ECO:0000313" key="3">
    <source>
        <dbReference type="Proteomes" id="UP000677117"/>
    </source>
</evidence>
<protein>
    <submittedName>
        <fullName evidence="2">Wzt carbohydrate-binding domain-containing protein</fullName>
    </submittedName>
</protein>
<reference evidence="2" key="1">
    <citation type="submission" date="2021-06" db="EMBL/GenBank/DDBJ databases">
        <title>An adapted protocol for Saccharibacteria cultivation: two new species join this phylum of Candidate Phyla Radiations.</title>
        <authorList>
            <person name="Ibrahim A."/>
            <person name="Maatouk M."/>
            <person name="Raoult D."/>
            <person name="Bittar F."/>
        </authorList>
    </citation>
    <scope>NUCLEOTIDE SEQUENCE</scope>
    <source>
        <strain evidence="2">IHU2</strain>
    </source>
</reference>
<feature type="domain" description="Wzt C-terminal" evidence="1">
    <location>
        <begin position="2"/>
        <end position="102"/>
    </location>
</feature>
<accession>A0A8F1MBN5</accession>
<name>A0A8F1MBN5_9BACT</name>
<dbReference type="Gene3D" id="2.70.50.60">
    <property type="entry name" value="abc- transporter (atp binding component) like domain"/>
    <property type="match status" value="1"/>
</dbReference>
<dbReference type="KEGG" id="mvl:KOY49_04750"/>
<evidence type="ECO:0000259" key="1">
    <source>
        <dbReference type="Pfam" id="PF14524"/>
    </source>
</evidence>
<sequence>MYNSKGIESSSFEYNESITIKLSWKQKGVKNVGVAIFRENGEYVFGPNTYQDKYSIKHENRAEYTVKLNLNEGDYFIKVGLTGARDIDTIAFIEEGPHFSVQRDYDGGRWGGVTKLDHKWK</sequence>
<dbReference type="InterPro" id="IPR029439">
    <property type="entry name" value="Wzt_C"/>
</dbReference>
<dbReference type="CDD" id="cd10147">
    <property type="entry name" value="Wzt_C-like"/>
    <property type="match status" value="1"/>
</dbReference>
<organism evidence="2 3">
    <name type="scientific">Candidatus Minimicrobia vallesae</name>
    <dbReference type="NCBI Taxonomy" id="2841264"/>
    <lineage>
        <taxon>Bacteria</taxon>
        <taxon>Candidatus Saccharimonadota</taxon>
        <taxon>Candidatus Saccharimonadota incertae sedis</taxon>
        <taxon>Candidatus Minimicrobia</taxon>
    </lineage>
</organism>
<dbReference type="EMBL" id="CP076459">
    <property type="protein sequence ID" value="QWQ31862.1"/>
    <property type="molecule type" value="Genomic_DNA"/>
</dbReference>